<name>H1Z1P0_9EURY</name>
<sequence length="628" mass="71499">MDYNDEKFYTPQEVADHLKVEARTVHAWLRDGTMKGMKVGRLWRISESEVSRARSGEKHPESQSYSRKNRKTSGIHNMMDYDETKANYKIEVPEYFNFGYDVIDHWAETDRNKLAMIWVDQEGHEKKYSFRDLKNLSNQAANIFLKYNINKGDRVLIMLPRIPEWWIFVTAIIKLGAVVCPCPVLLTPKDLKYRINAGKFRMVITDLENAPKVNEICDKCPTLRSRFLADGELEGWASFPFELLYPAPVSHKSVSMPADYRTRSDDPMLIYFTSGTTGEAKMVLHDNSYPLGHKVTAELWHDLTPNDVHFTSSDTGWAKCAWGKIFGQWIAGACLLIIDVRGKFEATKLLPVIEKYEVTSFCCPPTIYRMLILADLSKFDLSELRHCTSAGEPLNPEVIRVWQEGTGLTIHEGYGQTETCCAIASFACMENKPGSMGKPSPGWNIELHDDDGKPVGNYEEGRIAISLNPKPVGLLVEYLDNDEANAESFVNGFYYTGDKAYRDDDGYLWFVGRNDDVIKSSGYRIGPFEVESALLEHPAVKESAVVGSPDRIRGMVVKAFVVLNEGFEPGDELVRDIQKFVKRITAPYKYPRLIDFVDELPKTLSGKIKRNELREGELQKFKKARKEQ</sequence>
<dbReference type="SUPFAM" id="SSF46955">
    <property type="entry name" value="Putative DNA-binding domain"/>
    <property type="match status" value="1"/>
</dbReference>
<feature type="region of interest" description="Disordered" evidence="5">
    <location>
        <begin position="50"/>
        <end position="70"/>
    </location>
</feature>
<dbReference type="InterPro" id="IPR009061">
    <property type="entry name" value="DNA-bd_dom_put_sf"/>
</dbReference>
<feature type="domain" description="Helix-turn-helix" evidence="7">
    <location>
        <begin position="8"/>
        <end position="51"/>
    </location>
</feature>
<dbReference type="GO" id="GO:0006633">
    <property type="term" value="P:fatty acid biosynthetic process"/>
    <property type="evidence" value="ECO:0007669"/>
    <property type="project" value="TreeGrafter"/>
</dbReference>
<dbReference type="InterPro" id="IPR041657">
    <property type="entry name" value="HTH_17"/>
</dbReference>
<dbReference type="GO" id="GO:0015645">
    <property type="term" value="F:fatty acid ligase activity"/>
    <property type="evidence" value="ECO:0007669"/>
    <property type="project" value="TreeGrafter"/>
</dbReference>
<evidence type="ECO:0000313" key="9">
    <source>
        <dbReference type="EMBL" id="EHQ34566.1"/>
    </source>
</evidence>
<dbReference type="InterPro" id="IPR010093">
    <property type="entry name" value="SinI_DNA-bd"/>
</dbReference>
<dbReference type="GO" id="GO:0004321">
    <property type="term" value="F:fatty-acyl-CoA synthase activity"/>
    <property type="evidence" value="ECO:0007669"/>
    <property type="project" value="TreeGrafter"/>
</dbReference>
<dbReference type="PATRIC" id="fig|937775.9.peg.502"/>
<reference evidence="9 10" key="1">
    <citation type="submission" date="2011-10" db="EMBL/GenBank/DDBJ databases">
        <title>The Improved High-Quality Draft genome of Methanoplanus limicola DSM 2279.</title>
        <authorList>
            <consortium name="US DOE Joint Genome Institute (JGI-PGF)"/>
            <person name="Lucas S."/>
            <person name="Copeland A."/>
            <person name="Lapidus A."/>
            <person name="Glavina del Rio T."/>
            <person name="Dalin E."/>
            <person name="Tice H."/>
            <person name="Bruce D."/>
            <person name="Goodwin L."/>
            <person name="Pitluck S."/>
            <person name="Peters L."/>
            <person name="Mikhailova N."/>
            <person name="Lu M."/>
            <person name="Kyrpides N."/>
            <person name="Mavromatis K."/>
            <person name="Ivanova N."/>
            <person name="Markowitz V."/>
            <person name="Cheng J.-F."/>
            <person name="Hugenholtz P."/>
            <person name="Woyke T."/>
            <person name="Wu D."/>
            <person name="Wirth R."/>
            <person name="Brambilla E.-M."/>
            <person name="Klenk H.-P."/>
            <person name="Eisen J.A."/>
        </authorList>
    </citation>
    <scope>NUCLEOTIDE SEQUENCE [LARGE SCALE GENOMIC DNA]</scope>
    <source>
        <strain evidence="9 10">DSM 2279</strain>
    </source>
</reference>
<dbReference type="GO" id="GO:0016405">
    <property type="term" value="F:CoA-ligase activity"/>
    <property type="evidence" value="ECO:0007669"/>
    <property type="project" value="UniProtKB-ARBA"/>
</dbReference>
<accession>H1Z1P0</accession>
<dbReference type="GO" id="GO:0006637">
    <property type="term" value="P:acyl-CoA metabolic process"/>
    <property type="evidence" value="ECO:0007669"/>
    <property type="project" value="TreeGrafter"/>
</dbReference>
<dbReference type="InterPro" id="IPR000873">
    <property type="entry name" value="AMP-dep_synth/lig_dom"/>
</dbReference>
<gene>
    <name evidence="9" type="ORF">Metlim_0427</name>
</gene>
<comment type="similarity">
    <text evidence="1">Belongs to the ATP-dependent AMP-binding enzyme family.</text>
</comment>
<dbReference type="PROSITE" id="PS00455">
    <property type="entry name" value="AMP_BINDING"/>
    <property type="match status" value="1"/>
</dbReference>
<evidence type="ECO:0000256" key="1">
    <source>
        <dbReference type="ARBA" id="ARBA00006432"/>
    </source>
</evidence>
<dbReference type="PANTHER" id="PTHR43605:SF10">
    <property type="entry name" value="ACYL-COA SYNTHETASE MEDIUM CHAIN FAMILY MEMBER 3"/>
    <property type="match status" value="1"/>
</dbReference>
<dbReference type="GO" id="GO:0003677">
    <property type="term" value="F:DNA binding"/>
    <property type="evidence" value="ECO:0007669"/>
    <property type="project" value="InterPro"/>
</dbReference>
<keyword evidence="4" id="KW-0067">ATP-binding</keyword>
<feature type="domain" description="AMP-dependent synthetase/ligase" evidence="6">
    <location>
        <begin position="104"/>
        <end position="466"/>
    </location>
</feature>
<evidence type="ECO:0000259" key="7">
    <source>
        <dbReference type="Pfam" id="PF12728"/>
    </source>
</evidence>
<keyword evidence="3" id="KW-0547">Nucleotide-binding</keyword>
<dbReference type="OrthoDB" id="193284at2157"/>
<feature type="compositionally biased region" description="Basic and acidic residues" evidence="5">
    <location>
        <begin position="50"/>
        <end position="61"/>
    </location>
</feature>
<evidence type="ECO:0000313" key="10">
    <source>
        <dbReference type="Proteomes" id="UP000005741"/>
    </source>
</evidence>
<dbReference type="GO" id="GO:0005524">
    <property type="term" value="F:ATP binding"/>
    <property type="evidence" value="ECO:0007669"/>
    <property type="project" value="UniProtKB-KW"/>
</dbReference>
<dbReference type="RefSeq" id="WP_004076205.1">
    <property type="nucleotide sequence ID" value="NZ_CM001436.1"/>
</dbReference>
<dbReference type="PANTHER" id="PTHR43605">
    <property type="entry name" value="ACYL-COENZYME A SYNTHETASE"/>
    <property type="match status" value="1"/>
</dbReference>
<dbReference type="HOGENOM" id="CLU_000022_59_10_2"/>
<dbReference type="AlphaFoldDB" id="H1Z1P0"/>
<evidence type="ECO:0000256" key="2">
    <source>
        <dbReference type="ARBA" id="ARBA00022598"/>
    </source>
</evidence>
<dbReference type="InterPro" id="IPR042099">
    <property type="entry name" value="ANL_N_sf"/>
</dbReference>
<dbReference type="InterPro" id="IPR025110">
    <property type="entry name" value="AMP-bd_C"/>
</dbReference>
<protein>
    <submittedName>
        <fullName evidence="9">DNA binding domain protein, excisionase family</fullName>
    </submittedName>
</protein>
<dbReference type="Proteomes" id="UP000005741">
    <property type="component" value="Chromosome"/>
</dbReference>
<dbReference type="InterPro" id="IPR051087">
    <property type="entry name" value="Mitochondrial_ACSM"/>
</dbReference>
<dbReference type="FunFam" id="3.30.300.30:FF:000005">
    <property type="entry name" value="Acyl-coenzyme A synthetase ACSM5, mitochondrial"/>
    <property type="match status" value="1"/>
</dbReference>
<evidence type="ECO:0000256" key="3">
    <source>
        <dbReference type="ARBA" id="ARBA00022741"/>
    </source>
</evidence>
<evidence type="ECO:0000256" key="5">
    <source>
        <dbReference type="SAM" id="MobiDB-lite"/>
    </source>
</evidence>
<dbReference type="Pfam" id="PF13193">
    <property type="entry name" value="AMP-binding_C"/>
    <property type="match status" value="1"/>
</dbReference>
<dbReference type="Pfam" id="PF00501">
    <property type="entry name" value="AMP-binding"/>
    <property type="match status" value="1"/>
</dbReference>
<evidence type="ECO:0000256" key="4">
    <source>
        <dbReference type="ARBA" id="ARBA00022840"/>
    </source>
</evidence>
<dbReference type="STRING" id="937775.Metlim_0427"/>
<evidence type="ECO:0000259" key="6">
    <source>
        <dbReference type="Pfam" id="PF00501"/>
    </source>
</evidence>
<feature type="domain" description="AMP-binding enzyme C-terminal" evidence="8">
    <location>
        <begin position="529"/>
        <end position="607"/>
    </location>
</feature>
<dbReference type="InParanoid" id="H1Z1P0"/>
<evidence type="ECO:0000259" key="8">
    <source>
        <dbReference type="Pfam" id="PF13193"/>
    </source>
</evidence>
<dbReference type="EMBL" id="CM001436">
    <property type="protein sequence ID" value="EHQ34566.1"/>
    <property type="molecule type" value="Genomic_DNA"/>
</dbReference>
<keyword evidence="2" id="KW-0436">Ligase</keyword>
<dbReference type="InterPro" id="IPR020845">
    <property type="entry name" value="AMP-binding_CS"/>
</dbReference>
<dbReference type="SUPFAM" id="SSF56801">
    <property type="entry name" value="Acetyl-CoA synthetase-like"/>
    <property type="match status" value="1"/>
</dbReference>
<keyword evidence="10" id="KW-1185">Reference proteome</keyword>
<dbReference type="InterPro" id="IPR045851">
    <property type="entry name" value="AMP-bd_C_sf"/>
</dbReference>
<dbReference type="NCBIfam" id="TIGR01764">
    <property type="entry name" value="excise"/>
    <property type="match status" value="1"/>
</dbReference>
<dbReference type="Gene3D" id="3.40.50.12780">
    <property type="entry name" value="N-terminal domain of ligase-like"/>
    <property type="match status" value="1"/>
</dbReference>
<proteinExistence type="inferred from homology"/>
<dbReference type="Pfam" id="PF12728">
    <property type="entry name" value="HTH_17"/>
    <property type="match status" value="1"/>
</dbReference>
<organism evidence="9 10">
    <name type="scientific">Methanoplanus limicola DSM 2279</name>
    <dbReference type="NCBI Taxonomy" id="937775"/>
    <lineage>
        <taxon>Archaea</taxon>
        <taxon>Methanobacteriati</taxon>
        <taxon>Methanobacteriota</taxon>
        <taxon>Stenosarchaea group</taxon>
        <taxon>Methanomicrobia</taxon>
        <taxon>Methanomicrobiales</taxon>
        <taxon>Methanomicrobiaceae</taxon>
        <taxon>Methanoplanus</taxon>
    </lineage>
</organism>
<dbReference type="Gene3D" id="3.30.300.30">
    <property type="match status" value="1"/>
</dbReference>